<dbReference type="EMBL" id="LFZO01000125">
    <property type="protein sequence ID" value="KXT13219.1"/>
    <property type="molecule type" value="Genomic_DNA"/>
</dbReference>
<proteinExistence type="predicted"/>
<comment type="caution">
    <text evidence="2">The sequence shown here is derived from an EMBL/GenBank/DDBJ whole genome shotgun (WGS) entry which is preliminary data.</text>
</comment>
<gene>
    <name evidence="2" type="ORF">AC579_2595</name>
</gene>
<dbReference type="Proteomes" id="UP000073492">
    <property type="component" value="Unassembled WGS sequence"/>
</dbReference>
<dbReference type="AlphaFoldDB" id="A0A139IEX0"/>
<sequence length="102" mass="11054">MAANSTVAILSAASGSGPITRLHILQREAPSAEQIQKAHDITARHTCRLADYAPNSTAAFLTTASGRRPITRLHIFQREAPSAEQIKRAHDITASHTYRPAN</sequence>
<evidence type="ECO:0000313" key="2">
    <source>
        <dbReference type="EMBL" id="KXT13219.1"/>
    </source>
</evidence>
<feature type="region of interest" description="Disordered" evidence="1">
    <location>
        <begin position="82"/>
        <end position="102"/>
    </location>
</feature>
<name>A0A139IEX0_9PEZI</name>
<keyword evidence="3" id="KW-1185">Reference proteome</keyword>
<evidence type="ECO:0000313" key="3">
    <source>
        <dbReference type="Proteomes" id="UP000073492"/>
    </source>
</evidence>
<evidence type="ECO:0000256" key="1">
    <source>
        <dbReference type="SAM" id="MobiDB-lite"/>
    </source>
</evidence>
<organism evidence="2 3">
    <name type="scientific">Pseudocercospora musae</name>
    <dbReference type="NCBI Taxonomy" id="113226"/>
    <lineage>
        <taxon>Eukaryota</taxon>
        <taxon>Fungi</taxon>
        <taxon>Dikarya</taxon>
        <taxon>Ascomycota</taxon>
        <taxon>Pezizomycotina</taxon>
        <taxon>Dothideomycetes</taxon>
        <taxon>Dothideomycetidae</taxon>
        <taxon>Mycosphaerellales</taxon>
        <taxon>Mycosphaerellaceae</taxon>
        <taxon>Pseudocercospora</taxon>
    </lineage>
</organism>
<accession>A0A139IEX0</accession>
<reference evidence="2 3" key="1">
    <citation type="submission" date="2015-07" db="EMBL/GenBank/DDBJ databases">
        <title>Comparative genomics of the Sigatoka disease complex on banana suggests a link between parallel evolutionary changes in Pseudocercospora fijiensis and Pseudocercospora eumusae and increased virulence on the banana host.</title>
        <authorList>
            <person name="Chang T.-C."/>
            <person name="Salvucci A."/>
            <person name="Crous P.W."/>
            <person name="Stergiopoulos I."/>
        </authorList>
    </citation>
    <scope>NUCLEOTIDE SEQUENCE [LARGE SCALE GENOMIC DNA]</scope>
    <source>
        <strain evidence="2 3">CBS 116634</strain>
    </source>
</reference>
<protein>
    <submittedName>
        <fullName evidence="2">Uncharacterized protein</fullName>
    </submittedName>
</protein>